<dbReference type="GeneID" id="8778842"/>
<evidence type="ECO:0000313" key="2">
    <source>
        <dbReference type="EMBL" id="ADC65478.1"/>
    </source>
</evidence>
<dbReference type="AlphaFoldDB" id="D3RYB5"/>
<gene>
    <name evidence="2" type="ordered locus">Ferp_1326</name>
</gene>
<keyword evidence="1" id="KW-0812">Transmembrane</keyword>
<dbReference type="PaxDb" id="589924-Ferp_1326"/>
<dbReference type="KEGG" id="fpl:Ferp_1326"/>
<dbReference type="STRING" id="589924.Ferp_1326"/>
<dbReference type="HOGENOM" id="CLU_2140107_0_0_2"/>
<protein>
    <submittedName>
        <fullName evidence="2">Uncharacterized protein</fullName>
    </submittedName>
</protein>
<proteinExistence type="predicted"/>
<feature type="transmembrane region" description="Helical" evidence="1">
    <location>
        <begin position="42"/>
        <end position="60"/>
    </location>
</feature>
<keyword evidence="1" id="KW-0472">Membrane</keyword>
<evidence type="ECO:0000313" key="3">
    <source>
        <dbReference type="Proteomes" id="UP000002613"/>
    </source>
</evidence>
<feature type="transmembrane region" description="Helical" evidence="1">
    <location>
        <begin position="67"/>
        <end position="85"/>
    </location>
</feature>
<keyword evidence="1" id="KW-1133">Transmembrane helix</keyword>
<organism evidence="2 3">
    <name type="scientific">Ferroglobus placidus (strain DSM 10642 / AEDII12DO)</name>
    <dbReference type="NCBI Taxonomy" id="589924"/>
    <lineage>
        <taxon>Archaea</taxon>
        <taxon>Methanobacteriati</taxon>
        <taxon>Methanobacteriota</taxon>
        <taxon>Archaeoglobi</taxon>
        <taxon>Archaeoglobales</taxon>
        <taxon>Archaeoglobaceae</taxon>
        <taxon>Ferroglobus</taxon>
    </lineage>
</organism>
<dbReference type="Proteomes" id="UP000002613">
    <property type="component" value="Chromosome"/>
</dbReference>
<dbReference type="RefSeq" id="WP_012965821.1">
    <property type="nucleotide sequence ID" value="NC_013849.1"/>
</dbReference>
<name>D3RYB5_FERPA</name>
<evidence type="ECO:0000256" key="1">
    <source>
        <dbReference type="SAM" id="Phobius"/>
    </source>
</evidence>
<feature type="transmembrane region" description="Helical" evidence="1">
    <location>
        <begin position="91"/>
        <end position="109"/>
    </location>
</feature>
<accession>D3RYB5</accession>
<sequence>MVSVFRIFTLLVVSSVLYGYFYNPEQILSSIFERLIQIVNEFFNPILALLVLLMAILLLTIKQVYKIVLKVFFSLFSAVFAIIGGVIVFEIAALGLILLFFGALLALIADGM</sequence>
<reference evidence="2 3" key="2">
    <citation type="journal article" date="2011" name="Stand. Genomic Sci.">
        <title>Complete genome sequence of Ferroglobus placidus AEDII12DO.</title>
        <authorList>
            <person name="Anderson I."/>
            <person name="Risso C."/>
            <person name="Holmes D."/>
            <person name="Lucas S."/>
            <person name="Copeland A."/>
            <person name="Lapidus A."/>
            <person name="Cheng J.F."/>
            <person name="Bruce D."/>
            <person name="Goodwin L."/>
            <person name="Pitluck S."/>
            <person name="Saunders E."/>
            <person name="Brettin T."/>
            <person name="Detter J.C."/>
            <person name="Han C."/>
            <person name="Tapia R."/>
            <person name="Larimer F."/>
            <person name="Land M."/>
            <person name="Hauser L."/>
            <person name="Woyke T."/>
            <person name="Lovley D."/>
            <person name="Kyrpides N."/>
            <person name="Ivanova N."/>
        </authorList>
    </citation>
    <scope>NUCLEOTIDE SEQUENCE [LARGE SCALE GENOMIC DNA]</scope>
    <source>
        <strain evidence="3">DSM 10642 / AEDII12DO</strain>
    </source>
</reference>
<dbReference type="EMBL" id="CP001899">
    <property type="protein sequence ID" value="ADC65478.1"/>
    <property type="molecule type" value="Genomic_DNA"/>
</dbReference>
<reference evidence="3" key="1">
    <citation type="submission" date="2010-02" db="EMBL/GenBank/DDBJ databases">
        <title>Complete sequence of Ferroglobus placidus DSM 10642.</title>
        <authorList>
            <consortium name="US DOE Joint Genome Institute"/>
            <person name="Lucas S."/>
            <person name="Copeland A."/>
            <person name="Lapidus A."/>
            <person name="Cheng J.-F."/>
            <person name="Bruce D."/>
            <person name="Goodwin L."/>
            <person name="Pitluck S."/>
            <person name="Saunders E."/>
            <person name="Brettin T."/>
            <person name="Detter J.C."/>
            <person name="Han C."/>
            <person name="Tapia R."/>
            <person name="Larimer F."/>
            <person name="Land M."/>
            <person name="Hauser L."/>
            <person name="Kyrpides N."/>
            <person name="Ivanova N."/>
            <person name="Holmes D."/>
            <person name="Lovley D."/>
            <person name="Kyrpides N."/>
            <person name="Anderson I.J."/>
            <person name="Woyke T."/>
        </authorList>
    </citation>
    <scope>NUCLEOTIDE SEQUENCE [LARGE SCALE GENOMIC DNA]</scope>
    <source>
        <strain evidence="3">DSM 10642 / AEDII12DO</strain>
    </source>
</reference>
<feature type="transmembrane region" description="Helical" evidence="1">
    <location>
        <begin position="5"/>
        <end position="22"/>
    </location>
</feature>
<keyword evidence="3" id="KW-1185">Reference proteome</keyword>